<dbReference type="InterPro" id="IPR042108">
    <property type="entry name" value="GTPase_HflX_N_sf"/>
</dbReference>
<keyword evidence="4 5" id="KW-0342">GTP-binding</keyword>
<dbReference type="GO" id="GO:0046872">
    <property type="term" value="F:metal ion binding"/>
    <property type="evidence" value="ECO:0007669"/>
    <property type="project" value="UniProtKB-KW"/>
</dbReference>
<comment type="subcellular location">
    <subcellularLocation>
        <location evidence="5">Cytoplasm</location>
    </subcellularLocation>
    <text evidence="5">May associate with membranes.</text>
</comment>
<evidence type="ECO:0000256" key="6">
    <source>
        <dbReference type="PIRSR" id="PIRSR006809-1"/>
    </source>
</evidence>
<dbReference type="PANTHER" id="PTHR10229">
    <property type="entry name" value="GTP-BINDING PROTEIN HFLX"/>
    <property type="match status" value="1"/>
</dbReference>
<dbReference type="InterPro" id="IPR016496">
    <property type="entry name" value="GTPase_HflX"/>
</dbReference>
<protein>
    <recommendedName>
        <fullName evidence="5">GTPase HflX</fullName>
    </recommendedName>
    <alternativeName>
        <fullName evidence="5">GTP-binding protein HflX</fullName>
    </alternativeName>
</protein>
<dbReference type="Pfam" id="PF01926">
    <property type="entry name" value="MMR_HSR1"/>
    <property type="match status" value="1"/>
</dbReference>
<keyword evidence="3 7" id="KW-0460">Magnesium</keyword>
<feature type="binding site" evidence="6">
    <location>
        <begin position="362"/>
        <end position="364"/>
    </location>
    <ligand>
        <name>GTP</name>
        <dbReference type="ChEBI" id="CHEBI:37565"/>
    </ligand>
</feature>
<evidence type="ECO:0000313" key="10">
    <source>
        <dbReference type="Proteomes" id="UP001271789"/>
    </source>
</evidence>
<dbReference type="PROSITE" id="PS51705">
    <property type="entry name" value="G_HFLX"/>
    <property type="match status" value="1"/>
</dbReference>
<dbReference type="Gene3D" id="6.10.250.2860">
    <property type="match status" value="1"/>
</dbReference>
<dbReference type="AlphaFoldDB" id="A0AAE4SEL5"/>
<evidence type="ECO:0000256" key="5">
    <source>
        <dbReference type="HAMAP-Rule" id="MF_00900"/>
    </source>
</evidence>
<gene>
    <name evidence="5 9" type="primary">hflX</name>
    <name evidence="9" type="ORF">MsAg5_16720</name>
</gene>
<feature type="binding site" evidence="6">
    <location>
        <begin position="268"/>
        <end position="271"/>
    </location>
    <ligand>
        <name>GTP</name>
        <dbReference type="ChEBI" id="CHEBI:37565"/>
    </ligand>
</feature>
<dbReference type="PIRSF" id="PIRSF006809">
    <property type="entry name" value="GTP-binding_hflX_prd"/>
    <property type="match status" value="1"/>
</dbReference>
<reference evidence="9" key="1">
    <citation type="submission" date="2023-06" db="EMBL/GenBank/DDBJ databases">
        <title>Genome sequence of Methanosarcinaceae archaeon Ag5.</title>
        <authorList>
            <person name="Protasov E."/>
            <person name="Platt K."/>
            <person name="Poehlein A."/>
            <person name="Daniel R."/>
            <person name="Brune A."/>
        </authorList>
    </citation>
    <scope>NUCLEOTIDE SEQUENCE</scope>
    <source>
        <strain evidence="9">Ag5</strain>
    </source>
</reference>
<evidence type="ECO:0000256" key="3">
    <source>
        <dbReference type="ARBA" id="ARBA00022842"/>
    </source>
</evidence>
<dbReference type="GO" id="GO:0005525">
    <property type="term" value="F:GTP binding"/>
    <property type="evidence" value="ECO:0007669"/>
    <property type="project" value="UniProtKB-UniRule"/>
</dbReference>
<evidence type="ECO:0000259" key="8">
    <source>
        <dbReference type="PROSITE" id="PS51705"/>
    </source>
</evidence>
<dbReference type="InterPro" id="IPR027417">
    <property type="entry name" value="P-loop_NTPase"/>
</dbReference>
<dbReference type="InterPro" id="IPR025121">
    <property type="entry name" value="GTPase_HflX_N"/>
</dbReference>
<keyword evidence="2 5" id="KW-0547">Nucleotide-binding</keyword>
<dbReference type="RefSeq" id="WP_338100204.1">
    <property type="nucleotide sequence ID" value="NZ_JAWDKD010000023.1"/>
</dbReference>
<dbReference type="SUPFAM" id="SSF52540">
    <property type="entry name" value="P-loop containing nucleoside triphosphate hydrolases"/>
    <property type="match status" value="1"/>
</dbReference>
<dbReference type="InterPro" id="IPR006073">
    <property type="entry name" value="GTP-bd"/>
</dbReference>
<dbReference type="PRINTS" id="PR00326">
    <property type="entry name" value="GTP1OBG"/>
</dbReference>
<keyword evidence="1 7" id="KW-0479">Metal-binding</keyword>
<dbReference type="PANTHER" id="PTHR10229:SF8">
    <property type="entry name" value="GTPASE HFLX"/>
    <property type="match status" value="1"/>
</dbReference>
<keyword evidence="10" id="KW-1185">Reference proteome</keyword>
<proteinExistence type="inferred from homology"/>
<dbReference type="Proteomes" id="UP001271789">
    <property type="component" value="Unassembled WGS sequence"/>
</dbReference>
<dbReference type="Pfam" id="PF13167">
    <property type="entry name" value="GTP-bdg_N"/>
    <property type="match status" value="1"/>
</dbReference>
<keyword evidence="5" id="KW-0963">Cytoplasm</keyword>
<evidence type="ECO:0000256" key="2">
    <source>
        <dbReference type="ARBA" id="ARBA00022741"/>
    </source>
</evidence>
<comment type="similarity">
    <text evidence="5">Belongs to the TRAFAC class OBG-HflX-like GTPase superfamily. HflX GTPase family.</text>
</comment>
<evidence type="ECO:0000256" key="4">
    <source>
        <dbReference type="ARBA" id="ARBA00023134"/>
    </source>
</evidence>
<feature type="binding site" evidence="7">
    <location>
        <position position="249"/>
    </location>
    <ligand>
        <name>Mg(2+)</name>
        <dbReference type="ChEBI" id="CHEBI:18420"/>
    </ligand>
</feature>
<feature type="binding site" evidence="6">
    <location>
        <begin position="222"/>
        <end position="229"/>
    </location>
    <ligand>
        <name>GTP</name>
        <dbReference type="ChEBI" id="CHEBI:37565"/>
    </ligand>
</feature>
<dbReference type="GO" id="GO:0005737">
    <property type="term" value="C:cytoplasm"/>
    <property type="evidence" value="ECO:0007669"/>
    <property type="project" value="UniProtKB-SubCell"/>
</dbReference>
<dbReference type="Pfam" id="PF16360">
    <property type="entry name" value="GTP-bdg_M"/>
    <property type="match status" value="1"/>
</dbReference>
<comment type="cofactor">
    <cofactor evidence="7">
        <name>Mg(2+)</name>
        <dbReference type="ChEBI" id="CHEBI:18420"/>
    </cofactor>
</comment>
<feature type="domain" description="Hflx-type G" evidence="8">
    <location>
        <begin position="216"/>
        <end position="384"/>
    </location>
</feature>
<accession>A0AAE4SEL5</accession>
<comment type="caution">
    <text evidence="9">The sequence shown here is derived from an EMBL/GenBank/DDBJ whole genome shotgun (WGS) entry which is preliminary data.</text>
</comment>
<dbReference type="Gene3D" id="3.40.50.11060">
    <property type="entry name" value="GTPase HflX, N-terminal domain"/>
    <property type="match status" value="1"/>
</dbReference>
<feature type="binding site" evidence="7">
    <location>
        <position position="229"/>
    </location>
    <ligand>
        <name>Mg(2+)</name>
        <dbReference type="ChEBI" id="CHEBI:18420"/>
    </ligand>
</feature>
<dbReference type="GO" id="GO:0043022">
    <property type="term" value="F:ribosome binding"/>
    <property type="evidence" value="ECO:0007669"/>
    <property type="project" value="TreeGrafter"/>
</dbReference>
<dbReference type="Gene3D" id="3.40.50.300">
    <property type="entry name" value="P-loop containing nucleotide triphosphate hydrolases"/>
    <property type="match status" value="1"/>
</dbReference>
<comment type="function">
    <text evidence="5">GTPase that associates with the 50S ribosomal subunit and may have a role during protein synthesis or ribosome biogenesis.</text>
</comment>
<evidence type="ECO:0000256" key="1">
    <source>
        <dbReference type="ARBA" id="ARBA00022723"/>
    </source>
</evidence>
<dbReference type="HAMAP" id="MF_00900">
    <property type="entry name" value="GTPase_HflX"/>
    <property type="match status" value="1"/>
</dbReference>
<dbReference type="CDD" id="cd01878">
    <property type="entry name" value="HflX"/>
    <property type="match status" value="1"/>
</dbReference>
<comment type="subunit">
    <text evidence="5">Monomer. Associates with the 50S ribosomal subunit.</text>
</comment>
<evidence type="ECO:0000256" key="7">
    <source>
        <dbReference type="PIRSR" id="PIRSR006809-2"/>
    </source>
</evidence>
<dbReference type="NCBIfam" id="TIGR03156">
    <property type="entry name" value="GTP_HflX"/>
    <property type="match status" value="1"/>
</dbReference>
<evidence type="ECO:0000313" key="9">
    <source>
        <dbReference type="EMBL" id="MDV0447758.1"/>
    </source>
</evidence>
<dbReference type="EMBL" id="JAWDKD010000023">
    <property type="protein sequence ID" value="MDV0447758.1"/>
    <property type="molecule type" value="Genomic_DNA"/>
</dbReference>
<dbReference type="InterPro" id="IPR030394">
    <property type="entry name" value="G_HFLX_dom"/>
</dbReference>
<sequence>MMQESDKIQEQIVPKYRRNQTETVILVMRVSPDSDPDKNARKADEFIELAKALDYKVADFVTQERHPDRKYNVGSGKAREVAILARDLRATRIIFYDPLSTSQIYNISKLCGEAGASCKVVDRFQLILDIFAERATTHRSKLQVELARLRYELPSAKMLIALSKKEERAGWGGLGDYEDSYEQDIKKRISRIETELSKADLEEEARRLYRHKRGFFMISLAGYTNAGKSTLFNALVDENAESKDMFFTTLIPKTRALEFGKRKILLTDTVGFIEDLPHFLVDAFRSTLEGIYFSDMILLTVDFSEPVEYIRDKLITCHETLWEKGTSNIITVLNKSELVSKKEQKQKLEELEHLVINPVFISAKNKTGLDRLLLEIDRNLPQLIVRTVSLPNTKAGASALSWFYENGIVEEILYGKYMTFEFMATEDVIAKTDDILRRTEEKENEENENF</sequence>
<dbReference type="InterPro" id="IPR032305">
    <property type="entry name" value="GTP-bd_M"/>
</dbReference>
<dbReference type="GO" id="GO:0003924">
    <property type="term" value="F:GTPase activity"/>
    <property type="evidence" value="ECO:0007669"/>
    <property type="project" value="UniProtKB-UniRule"/>
</dbReference>
<name>A0AAE4SEL5_9EURY</name>
<organism evidence="9 10">
    <name type="scientific">Methanolapillus africanus</name>
    <dbReference type="NCBI Taxonomy" id="3028297"/>
    <lineage>
        <taxon>Archaea</taxon>
        <taxon>Methanobacteriati</taxon>
        <taxon>Methanobacteriota</taxon>
        <taxon>Stenosarchaea group</taxon>
        <taxon>Methanomicrobia</taxon>
        <taxon>Methanosarcinales</taxon>
        <taxon>Methanosarcinaceae</taxon>
        <taxon>Methanolapillus</taxon>
    </lineage>
</organism>